<keyword evidence="3" id="KW-1185">Reference proteome</keyword>
<sequence>MDRTVRIRQFIEDRFLVEFGGEVTDGTDLFKAGVMDSFGYIQLMGFLEEEFSIGVTDEEILTDVFVSLEAIDAFVARKLAGPGAGQGDASCAG</sequence>
<dbReference type="Gene3D" id="1.10.1200.10">
    <property type="entry name" value="ACP-like"/>
    <property type="match status" value="1"/>
</dbReference>
<feature type="domain" description="Carrier" evidence="1">
    <location>
        <begin position="1"/>
        <end position="79"/>
    </location>
</feature>
<gene>
    <name evidence="2" type="ORF">CK936_09455</name>
</gene>
<dbReference type="SUPFAM" id="SSF47336">
    <property type="entry name" value="ACP-like"/>
    <property type="match status" value="1"/>
</dbReference>
<protein>
    <submittedName>
        <fullName evidence="2">Acyl carrier protein</fullName>
    </submittedName>
</protein>
<organism evidence="2 3">
    <name type="scientific">Streptomyces albireticuli</name>
    <dbReference type="NCBI Taxonomy" id="1940"/>
    <lineage>
        <taxon>Bacteria</taxon>
        <taxon>Bacillati</taxon>
        <taxon>Actinomycetota</taxon>
        <taxon>Actinomycetes</taxon>
        <taxon>Kitasatosporales</taxon>
        <taxon>Streptomycetaceae</taxon>
        <taxon>Streptomyces</taxon>
    </lineage>
</organism>
<accession>A0A2A2DCG6</accession>
<comment type="caution">
    <text evidence="2">The sequence shown here is derived from an EMBL/GenBank/DDBJ whole genome shotgun (WGS) entry which is preliminary data.</text>
</comment>
<dbReference type="InterPro" id="IPR009081">
    <property type="entry name" value="PP-bd_ACP"/>
</dbReference>
<reference evidence="2 3" key="1">
    <citation type="submission" date="2017-08" db="EMBL/GenBank/DDBJ databases">
        <title>Genome sequence of Streptomyces albireticuli NRRL B-1670.</title>
        <authorList>
            <person name="Graham D.E."/>
            <person name="Mahan K.M."/>
            <person name="Klingeman D.M."/>
            <person name="Hettich R.L."/>
            <person name="Parry R.J."/>
            <person name="Spain J.C."/>
        </authorList>
    </citation>
    <scope>NUCLEOTIDE SEQUENCE [LARGE SCALE GENOMIC DNA]</scope>
    <source>
        <strain evidence="2 3">NRRL B-1670</strain>
    </source>
</reference>
<name>A0A2A2DCG6_9ACTN</name>
<dbReference type="InterPro" id="IPR036736">
    <property type="entry name" value="ACP-like_sf"/>
</dbReference>
<dbReference type="Proteomes" id="UP000218944">
    <property type="component" value="Unassembled WGS sequence"/>
</dbReference>
<dbReference type="AlphaFoldDB" id="A0A2A2DCG6"/>
<dbReference type="RefSeq" id="WP_095580279.1">
    <property type="nucleotide sequence ID" value="NZ_JAJQQS010000010.1"/>
</dbReference>
<evidence type="ECO:0000313" key="3">
    <source>
        <dbReference type="Proteomes" id="UP000218944"/>
    </source>
</evidence>
<evidence type="ECO:0000313" key="2">
    <source>
        <dbReference type="EMBL" id="PAU49136.1"/>
    </source>
</evidence>
<dbReference type="PROSITE" id="PS50075">
    <property type="entry name" value="CARRIER"/>
    <property type="match status" value="1"/>
</dbReference>
<dbReference type="EMBL" id="NSJV01000189">
    <property type="protein sequence ID" value="PAU49136.1"/>
    <property type="molecule type" value="Genomic_DNA"/>
</dbReference>
<proteinExistence type="predicted"/>
<evidence type="ECO:0000259" key="1">
    <source>
        <dbReference type="PROSITE" id="PS50075"/>
    </source>
</evidence>